<reference evidence="3 4" key="1">
    <citation type="journal article" date="2020" name="Int. J. Syst. Evol. Microbiol.">
        <title>Reclassification of Streptomyces castelarensis and Streptomyces sporoclivatus as later heterotypic synonyms of Streptomyces antimycoticus.</title>
        <authorList>
            <person name="Komaki H."/>
            <person name="Tamura T."/>
        </authorList>
    </citation>
    <scope>NUCLEOTIDE SEQUENCE [LARGE SCALE GENOMIC DNA]</scope>
    <source>
        <strain evidence="1 4">NBRC 100767</strain>
        <strain evidence="2 3">NBRC 12839</strain>
    </source>
</reference>
<evidence type="ECO:0000313" key="1">
    <source>
        <dbReference type="EMBL" id="BBJ45878.1"/>
    </source>
</evidence>
<keyword evidence="3" id="KW-1185">Reference proteome</keyword>
<gene>
    <name evidence="2" type="ORF">SANT12839_014570</name>
    <name evidence="1" type="ORF">SSPO_085960</name>
</gene>
<dbReference type="Proteomes" id="UP000463951">
    <property type="component" value="Chromosome"/>
</dbReference>
<dbReference type="AlphaFoldDB" id="A0A4D4JV16"/>
<protein>
    <submittedName>
        <fullName evidence="2">Uncharacterized protein</fullName>
    </submittedName>
</protein>
<accession>A0A4D4JV16</accession>
<name>A0A4D4JV16_9ACTN</name>
<dbReference type="Proteomes" id="UP000299290">
    <property type="component" value="Unassembled WGS sequence"/>
</dbReference>
<organism evidence="2 3">
    <name type="scientific">Streptomyces antimycoticus</name>
    <dbReference type="NCBI Taxonomy" id="68175"/>
    <lineage>
        <taxon>Bacteria</taxon>
        <taxon>Bacillati</taxon>
        <taxon>Actinomycetota</taxon>
        <taxon>Actinomycetes</taxon>
        <taxon>Kitasatosporales</taxon>
        <taxon>Streptomycetaceae</taxon>
        <taxon>Streptomyces</taxon>
        <taxon>Streptomyces violaceusniger group</taxon>
    </lineage>
</organism>
<sequence length="85" mass="8908">MPVQIVQLVGGELAQRTLPAHLRVVRTAQIRDGVAADGVEPAAEPLGLRDEGVDRVTLGRWNGGMVRGAGGRHDVLRYGRGAAGS</sequence>
<proteinExistence type="predicted"/>
<evidence type="ECO:0000313" key="4">
    <source>
        <dbReference type="Proteomes" id="UP000463951"/>
    </source>
</evidence>
<dbReference type="EMBL" id="AP019620">
    <property type="protein sequence ID" value="BBJ45878.1"/>
    <property type="molecule type" value="Genomic_DNA"/>
</dbReference>
<dbReference type="EMBL" id="BJHV01000001">
    <property type="protein sequence ID" value="GDY40575.1"/>
    <property type="molecule type" value="Genomic_DNA"/>
</dbReference>
<evidence type="ECO:0000313" key="2">
    <source>
        <dbReference type="EMBL" id="GDY40575.1"/>
    </source>
</evidence>
<evidence type="ECO:0000313" key="3">
    <source>
        <dbReference type="Proteomes" id="UP000299290"/>
    </source>
</evidence>